<evidence type="ECO:0000313" key="3">
    <source>
        <dbReference type="Proteomes" id="UP000054092"/>
    </source>
</evidence>
<proteinExistence type="predicted"/>
<reference evidence="3" key="1">
    <citation type="journal article" date="2015" name="MBio">
        <title>Genome-Resolved Metagenomic Analysis Reveals Roles for Candidate Phyla and Other Microbial Community Members in Biogeochemical Transformations in Oil Reservoirs.</title>
        <authorList>
            <person name="Hu P."/>
            <person name="Tom L."/>
            <person name="Singh A."/>
            <person name="Thomas B.C."/>
            <person name="Baker B.J."/>
            <person name="Piceno Y.M."/>
            <person name="Andersen G.L."/>
            <person name="Banfield J.F."/>
        </authorList>
    </citation>
    <scope>NUCLEOTIDE SEQUENCE [LARGE SCALE GENOMIC DNA]</scope>
</reference>
<dbReference type="PATRIC" id="fig|1184387.3.peg.1669"/>
<sequence>NIFAIAVNSAPEEEMKLTSSTVRSEEETLIGSE</sequence>
<protein>
    <submittedName>
        <fullName evidence="2">Uncharacterized protein</fullName>
    </submittedName>
</protein>
<feature type="non-terminal residue" evidence="2">
    <location>
        <position position="1"/>
    </location>
</feature>
<dbReference type="EMBL" id="LGGP01000218">
    <property type="protein sequence ID" value="KUK80012.1"/>
    <property type="molecule type" value="Genomic_DNA"/>
</dbReference>
<comment type="caution">
    <text evidence="2">The sequence shown here is derived from an EMBL/GenBank/DDBJ whole genome shotgun (WGS) entry which is preliminary data.</text>
</comment>
<organism evidence="2 3">
    <name type="scientific">Mesotoga prima</name>
    <dbReference type="NCBI Taxonomy" id="1184387"/>
    <lineage>
        <taxon>Bacteria</taxon>
        <taxon>Thermotogati</taxon>
        <taxon>Thermotogota</taxon>
        <taxon>Thermotogae</taxon>
        <taxon>Kosmotogales</taxon>
        <taxon>Kosmotogaceae</taxon>
        <taxon>Mesotoga</taxon>
    </lineage>
</organism>
<dbReference type="AlphaFoldDB" id="A0A101HN94"/>
<dbReference type="Proteomes" id="UP000054092">
    <property type="component" value="Unassembled WGS sequence"/>
</dbReference>
<feature type="region of interest" description="Disordered" evidence="1">
    <location>
        <begin position="13"/>
        <end position="33"/>
    </location>
</feature>
<evidence type="ECO:0000313" key="2">
    <source>
        <dbReference type="EMBL" id="KUK80012.1"/>
    </source>
</evidence>
<name>A0A101HN94_9BACT</name>
<evidence type="ECO:0000256" key="1">
    <source>
        <dbReference type="SAM" id="MobiDB-lite"/>
    </source>
</evidence>
<gene>
    <name evidence="2" type="ORF">XD94_1224</name>
</gene>
<accession>A0A101HN94</accession>